<dbReference type="PROSITE" id="PS50977">
    <property type="entry name" value="HTH_TETR_2"/>
    <property type="match status" value="1"/>
</dbReference>
<comment type="caution">
    <text evidence="6">The sequence shown here is derived from an EMBL/GenBank/DDBJ whole genome shotgun (WGS) entry which is preliminary data.</text>
</comment>
<dbReference type="Gene3D" id="1.10.357.10">
    <property type="entry name" value="Tetracycline Repressor, domain 2"/>
    <property type="match status" value="1"/>
</dbReference>
<evidence type="ECO:0000256" key="2">
    <source>
        <dbReference type="ARBA" id="ARBA00023125"/>
    </source>
</evidence>
<evidence type="ECO:0000256" key="4">
    <source>
        <dbReference type="PROSITE-ProRule" id="PRU00335"/>
    </source>
</evidence>
<dbReference type="Pfam" id="PF00440">
    <property type="entry name" value="TetR_N"/>
    <property type="match status" value="1"/>
</dbReference>
<dbReference type="SUPFAM" id="SSF46689">
    <property type="entry name" value="Homeodomain-like"/>
    <property type="match status" value="1"/>
</dbReference>
<keyword evidence="2 4" id="KW-0238">DNA-binding</keyword>
<evidence type="ECO:0000256" key="1">
    <source>
        <dbReference type="ARBA" id="ARBA00023015"/>
    </source>
</evidence>
<dbReference type="InterPro" id="IPR001647">
    <property type="entry name" value="HTH_TetR"/>
</dbReference>
<dbReference type="InterPro" id="IPR009057">
    <property type="entry name" value="Homeodomain-like_sf"/>
</dbReference>
<dbReference type="InterPro" id="IPR023772">
    <property type="entry name" value="DNA-bd_HTH_TetR-type_CS"/>
</dbReference>
<keyword evidence="1" id="KW-0805">Transcription regulation</keyword>
<dbReference type="PRINTS" id="PR00455">
    <property type="entry name" value="HTHTETR"/>
</dbReference>
<keyword evidence="3" id="KW-0804">Transcription</keyword>
<evidence type="ECO:0000313" key="7">
    <source>
        <dbReference type="Proteomes" id="UP001371224"/>
    </source>
</evidence>
<feature type="DNA-binding region" description="H-T-H motif" evidence="4">
    <location>
        <begin position="36"/>
        <end position="55"/>
    </location>
</feature>
<dbReference type="Proteomes" id="UP001371224">
    <property type="component" value="Unassembled WGS sequence"/>
</dbReference>
<reference evidence="6 7" key="1">
    <citation type="submission" date="2024-02" db="EMBL/GenBank/DDBJ databases">
        <authorList>
            <person name="Saticioglu I.B."/>
        </authorList>
    </citation>
    <scope>NUCLEOTIDE SEQUENCE [LARGE SCALE GENOMIC DNA]</scope>
    <source>
        <strain evidence="6 7">Mu-80</strain>
    </source>
</reference>
<dbReference type="RefSeq" id="WP_337333110.1">
    <property type="nucleotide sequence ID" value="NZ_JBBDGM010000014.1"/>
</dbReference>
<gene>
    <name evidence="6" type="ORF">WDU99_14195</name>
</gene>
<name>A0ABU8LFI7_9MICO</name>
<organism evidence="6 7">
    <name type="scientific">Microbacterium bandirmense</name>
    <dbReference type="NCBI Taxonomy" id="3122050"/>
    <lineage>
        <taxon>Bacteria</taxon>
        <taxon>Bacillati</taxon>
        <taxon>Actinomycetota</taxon>
        <taxon>Actinomycetes</taxon>
        <taxon>Micrococcales</taxon>
        <taxon>Microbacteriaceae</taxon>
        <taxon>Microbacterium</taxon>
    </lineage>
</organism>
<evidence type="ECO:0000259" key="5">
    <source>
        <dbReference type="PROSITE" id="PS50977"/>
    </source>
</evidence>
<evidence type="ECO:0000313" key="6">
    <source>
        <dbReference type="EMBL" id="MEJ1089463.1"/>
    </source>
</evidence>
<dbReference type="PANTHER" id="PTHR30055">
    <property type="entry name" value="HTH-TYPE TRANSCRIPTIONAL REGULATOR RUTR"/>
    <property type="match status" value="1"/>
</dbReference>
<dbReference type="PANTHER" id="PTHR30055:SF234">
    <property type="entry name" value="HTH-TYPE TRANSCRIPTIONAL REGULATOR BETI"/>
    <property type="match status" value="1"/>
</dbReference>
<dbReference type="PROSITE" id="PS01081">
    <property type="entry name" value="HTH_TETR_1"/>
    <property type="match status" value="1"/>
</dbReference>
<protein>
    <submittedName>
        <fullName evidence="6">Helix-turn-helix domain-containing protein</fullName>
    </submittedName>
</protein>
<proteinExistence type="predicted"/>
<sequence length="219" mass="23961">MARSQEQNRDARERSQKAILEAAFSAFGEKGYHETSLAEVARRAGVAQGLVSYYFGGKEQLVGAVLDAYFAKMTAVDLDDDSADDRLRMLIDMALIAADQGMPQQRIVLGLSMLPTTHRMYADAEQRNLDGVLAAGAVMQDLFRERGAADPGLEEVMLRSVIEGVIVKRAVYGRTYPLHAARAWLHRMYGLGAPSVPLPFVASDLPEIALRASDAYPDS</sequence>
<feature type="domain" description="HTH tetR-type" evidence="5">
    <location>
        <begin position="13"/>
        <end position="73"/>
    </location>
</feature>
<dbReference type="EMBL" id="JBBDGM010000014">
    <property type="protein sequence ID" value="MEJ1089463.1"/>
    <property type="molecule type" value="Genomic_DNA"/>
</dbReference>
<accession>A0ABU8LFI7</accession>
<dbReference type="InterPro" id="IPR050109">
    <property type="entry name" value="HTH-type_TetR-like_transc_reg"/>
</dbReference>
<evidence type="ECO:0000256" key="3">
    <source>
        <dbReference type="ARBA" id="ARBA00023163"/>
    </source>
</evidence>
<keyword evidence="7" id="KW-1185">Reference proteome</keyword>